<proteinExistence type="predicted"/>
<dbReference type="InterPro" id="IPR036291">
    <property type="entry name" value="NAD(P)-bd_dom_sf"/>
</dbReference>
<evidence type="ECO:0000259" key="3">
    <source>
        <dbReference type="SMART" id="SM00829"/>
    </source>
</evidence>
<keyword evidence="2" id="KW-0560">Oxidoreductase</keyword>
<name>A0A7X8TNN3_9VIBR</name>
<keyword evidence="1" id="KW-0521">NADP</keyword>
<dbReference type="RefSeq" id="WP_168834949.1">
    <property type="nucleotide sequence ID" value="NZ_JABAIK010000002.1"/>
</dbReference>
<evidence type="ECO:0000313" key="5">
    <source>
        <dbReference type="Proteomes" id="UP000535589"/>
    </source>
</evidence>
<dbReference type="Pfam" id="PF08240">
    <property type="entry name" value="ADH_N"/>
    <property type="match status" value="1"/>
</dbReference>
<evidence type="ECO:0000256" key="1">
    <source>
        <dbReference type="ARBA" id="ARBA00022857"/>
    </source>
</evidence>
<accession>A0A7X8TNN3</accession>
<dbReference type="InterPro" id="IPR013154">
    <property type="entry name" value="ADH-like_N"/>
</dbReference>
<dbReference type="Gene3D" id="3.90.180.10">
    <property type="entry name" value="Medium-chain alcohol dehydrogenases, catalytic domain"/>
    <property type="match status" value="1"/>
</dbReference>
<sequence length="312" mass="33901">MTTQQIWGYQPKNASVEFQTSARPHPQAGELLIANAAIGINPVDWKLIETNPLNWPVGHVPGVDGAGIVVEIGQNVDKSWLGKRVAYHAALALNGSFAEFTLMKAERVLTLPDAMAFTTAAALPCPMLTAWQAFEKIPLRANASVLVAGFGAVNRLLTQYLVQHGFQVDVLSQSLSAEQAQSLGVRHVLRDLAEVPSHYFAIYDAVGSEHAASLVPKLKANGHIICIQDRIPAPLDPAFTKTISYHEIALGALHTYGDEEDWQVLMHAGEQLLEQIEAGNIAIAPIACYPFEQMPEALAHSKVHKQKTVLTL</sequence>
<organism evidence="4 5">
    <name type="scientific">Vibrio agarilyticus</name>
    <dbReference type="NCBI Taxonomy" id="2726741"/>
    <lineage>
        <taxon>Bacteria</taxon>
        <taxon>Pseudomonadati</taxon>
        <taxon>Pseudomonadota</taxon>
        <taxon>Gammaproteobacteria</taxon>
        <taxon>Vibrionales</taxon>
        <taxon>Vibrionaceae</taxon>
        <taxon>Vibrio</taxon>
    </lineage>
</organism>
<dbReference type="GO" id="GO:0003960">
    <property type="term" value="F:quinone reductase (NADPH) activity"/>
    <property type="evidence" value="ECO:0007669"/>
    <property type="project" value="TreeGrafter"/>
</dbReference>
<feature type="domain" description="Enoyl reductase (ER)" evidence="3">
    <location>
        <begin position="13"/>
        <end position="310"/>
    </location>
</feature>
<keyword evidence="5" id="KW-1185">Reference proteome</keyword>
<dbReference type="GO" id="GO:0035925">
    <property type="term" value="F:mRNA 3'-UTR AU-rich region binding"/>
    <property type="evidence" value="ECO:0007669"/>
    <property type="project" value="TreeGrafter"/>
</dbReference>
<protein>
    <submittedName>
        <fullName evidence="4">Alcohol dehydrogenase catalytic domain-containing protein</fullName>
    </submittedName>
</protein>
<gene>
    <name evidence="4" type="ORF">HGP28_02965</name>
</gene>
<dbReference type="GO" id="GO:0070402">
    <property type="term" value="F:NADPH binding"/>
    <property type="evidence" value="ECO:0007669"/>
    <property type="project" value="TreeGrafter"/>
</dbReference>
<dbReference type="Proteomes" id="UP000535589">
    <property type="component" value="Unassembled WGS sequence"/>
</dbReference>
<dbReference type="InterPro" id="IPR011032">
    <property type="entry name" value="GroES-like_sf"/>
</dbReference>
<dbReference type="AlphaFoldDB" id="A0A7X8TNN3"/>
<dbReference type="PANTHER" id="PTHR48106">
    <property type="entry name" value="QUINONE OXIDOREDUCTASE PIG3-RELATED"/>
    <property type="match status" value="1"/>
</dbReference>
<reference evidence="4 5" key="1">
    <citation type="submission" date="2020-04" db="EMBL/GenBank/DDBJ databases">
        <title>Vibrio sp. SM6, a novel species isolated from seawater.</title>
        <authorList>
            <person name="Wang X."/>
        </authorList>
    </citation>
    <scope>NUCLEOTIDE SEQUENCE [LARGE SCALE GENOMIC DNA]</scope>
    <source>
        <strain evidence="4 5">SM6</strain>
    </source>
</reference>
<dbReference type="Gene3D" id="3.40.50.720">
    <property type="entry name" value="NAD(P)-binding Rossmann-like Domain"/>
    <property type="match status" value="1"/>
</dbReference>
<comment type="caution">
    <text evidence="4">The sequence shown here is derived from an EMBL/GenBank/DDBJ whole genome shotgun (WGS) entry which is preliminary data.</text>
</comment>
<dbReference type="SUPFAM" id="SSF51735">
    <property type="entry name" value="NAD(P)-binding Rossmann-fold domains"/>
    <property type="match status" value="1"/>
</dbReference>
<dbReference type="SUPFAM" id="SSF50129">
    <property type="entry name" value="GroES-like"/>
    <property type="match status" value="1"/>
</dbReference>
<evidence type="ECO:0000313" key="4">
    <source>
        <dbReference type="EMBL" id="NLS11851.1"/>
    </source>
</evidence>
<dbReference type="InterPro" id="IPR020843">
    <property type="entry name" value="ER"/>
</dbReference>
<dbReference type="SMART" id="SM00829">
    <property type="entry name" value="PKS_ER"/>
    <property type="match status" value="1"/>
</dbReference>
<dbReference type="EMBL" id="JABAIK010000002">
    <property type="protein sequence ID" value="NLS11851.1"/>
    <property type="molecule type" value="Genomic_DNA"/>
</dbReference>
<dbReference type="PANTHER" id="PTHR48106:SF13">
    <property type="entry name" value="QUINONE OXIDOREDUCTASE-RELATED"/>
    <property type="match status" value="1"/>
</dbReference>
<dbReference type="GO" id="GO:0005829">
    <property type="term" value="C:cytosol"/>
    <property type="evidence" value="ECO:0007669"/>
    <property type="project" value="TreeGrafter"/>
</dbReference>
<evidence type="ECO:0000256" key="2">
    <source>
        <dbReference type="ARBA" id="ARBA00023002"/>
    </source>
</evidence>